<feature type="compositionally biased region" description="Low complexity" evidence="1">
    <location>
        <begin position="298"/>
        <end position="310"/>
    </location>
</feature>
<feature type="compositionally biased region" description="Low complexity" evidence="1">
    <location>
        <begin position="281"/>
        <end position="291"/>
    </location>
</feature>
<reference evidence="3" key="1">
    <citation type="journal article" date="2020" name="Stud. Mycol.">
        <title>101 Dothideomycetes genomes: a test case for predicting lifestyles and emergence of pathogens.</title>
        <authorList>
            <person name="Haridas S."/>
            <person name="Albert R."/>
            <person name="Binder M."/>
            <person name="Bloem J."/>
            <person name="Labutti K."/>
            <person name="Salamov A."/>
            <person name="Andreopoulos B."/>
            <person name="Baker S."/>
            <person name="Barry K."/>
            <person name="Bills G."/>
            <person name="Bluhm B."/>
            <person name="Cannon C."/>
            <person name="Castanera R."/>
            <person name="Culley D."/>
            <person name="Daum C."/>
            <person name="Ezra D."/>
            <person name="Gonzalez J."/>
            <person name="Henrissat B."/>
            <person name="Kuo A."/>
            <person name="Liang C."/>
            <person name="Lipzen A."/>
            <person name="Lutzoni F."/>
            <person name="Magnuson J."/>
            <person name="Mondo S."/>
            <person name="Nolan M."/>
            <person name="Ohm R."/>
            <person name="Pangilinan J."/>
            <person name="Park H.-J."/>
            <person name="Ramirez L."/>
            <person name="Alfaro M."/>
            <person name="Sun H."/>
            <person name="Tritt A."/>
            <person name="Yoshinaga Y."/>
            <person name="Zwiers L.-H."/>
            <person name="Turgeon B."/>
            <person name="Goodwin S."/>
            <person name="Spatafora J."/>
            <person name="Crous P."/>
            <person name="Grigoriev I."/>
        </authorList>
    </citation>
    <scope>NUCLEOTIDE SEQUENCE</scope>
    <source>
        <strain evidence="3">CBS 675.92</strain>
    </source>
</reference>
<feature type="compositionally biased region" description="Polar residues" evidence="1">
    <location>
        <begin position="335"/>
        <end position="346"/>
    </location>
</feature>
<feature type="compositionally biased region" description="Basic and acidic residues" evidence="1">
    <location>
        <begin position="418"/>
        <end position="427"/>
    </location>
</feature>
<dbReference type="AlphaFoldDB" id="A0A6A5UFA3"/>
<feature type="compositionally biased region" description="Polar residues" evidence="1">
    <location>
        <begin position="249"/>
        <end position="276"/>
    </location>
</feature>
<keyword evidence="2" id="KW-0472">Membrane</keyword>
<dbReference type="GO" id="GO:0005935">
    <property type="term" value="C:cellular bud neck"/>
    <property type="evidence" value="ECO:0007669"/>
    <property type="project" value="TreeGrafter"/>
</dbReference>
<feature type="compositionally biased region" description="Polar residues" evidence="1">
    <location>
        <begin position="372"/>
        <end position="400"/>
    </location>
</feature>
<organism evidence="3 4">
    <name type="scientific">Byssothecium circinans</name>
    <dbReference type="NCBI Taxonomy" id="147558"/>
    <lineage>
        <taxon>Eukaryota</taxon>
        <taxon>Fungi</taxon>
        <taxon>Dikarya</taxon>
        <taxon>Ascomycota</taxon>
        <taxon>Pezizomycotina</taxon>
        <taxon>Dothideomycetes</taxon>
        <taxon>Pleosporomycetidae</taxon>
        <taxon>Pleosporales</taxon>
        <taxon>Massarineae</taxon>
        <taxon>Massarinaceae</taxon>
        <taxon>Byssothecium</taxon>
    </lineage>
</organism>
<dbReference type="EMBL" id="ML976978">
    <property type="protein sequence ID" value="KAF1963000.1"/>
    <property type="molecule type" value="Genomic_DNA"/>
</dbReference>
<feature type="region of interest" description="Disordered" evidence="1">
    <location>
        <begin position="104"/>
        <end position="123"/>
    </location>
</feature>
<dbReference type="GO" id="GO:0005886">
    <property type="term" value="C:plasma membrane"/>
    <property type="evidence" value="ECO:0007669"/>
    <property type="project" value="TreeGrafter"/>
</dbReference>
<feature type="compositionally biased region" description="Low complexity" evidence="1">
    <location>
        <begin position="403"/>
        <end position="412"/>
    </location>
</feature>
<evidence type="ECO:0000313" key="3">
    <source>
        <dbReference type="EMBL" id="KAF1963000.1"/>
    </source>
</evidence>
<evidence type="ECO:0008006" key="5">
    <source>
        <dbReference type="Google" id="ProtNLM"/>
    </source>
</evidence>
<dbReference type="Proteomes" id="UP000800035">
    <property type="component" value="Unassembled WGS sequence"/>
</dbReference>
<sequence>MPSLLVGRDPFTDVRETLSSWDKCMAKTYCKWPVIVAIIVGGIIVLSVVFCIARCVCCGAELACCCFKCCTCCCPSGGRGNKHKRMKSDPAPYPPAAPYHASAYSSAPPAIPPPPIDSRPLNQQYRSHDAPAFRPSPFFNPAPTPTAAKKEQPQFARFDAHGKPENEDALPAMPSWNDAKDVHVQEEVMPEKPTDMEMDRLDHNGSVTGNPMTGAAAIAGAGPRRSPGPGRSPMRTGAQDGYGFPPAYQNDSFVSGVSQSRPYGQNNGYGTPQRQISYGDVSPVQQSVSPVHVGAGAGYAQNGYGQQNQQYDRRSPGPGYGQQEQQQYRRPSQPNSYGHSAPQQPQEPAPMYQQDNYSAGPPRSLTPGYAPSGSTQYTAYPGQQTYESSEASYPGQQPYQAFTPGQPQGQQTSGVTRRPVEGSWKEV</sequence>
<evidence type="ECO:0000256" key="2">
    <source>
        <dbReference type="SAM" id="Phobius"/>
    </source>
</evidence>
<proteinExistence type="predicted"/>
<evidence type="ECO:0000256" key="1">
    <source>
        <dbReference type="SAM" id="MobiDB-lite"/>
    </source>
</evidence>
<dbReference type="PANTHER" id="PTHR40018">
    <property type="entry name" value="[PSI+] INDUCTION PROTEIN 2"/>
    <property type="match status" value="1"/>
</dbReference>
<evidence type="ECO:0000313" key="4">
    <source>
        <dbReference type="Proteomes" id="UP000800035"/>
    </source>
</evidence>
<keyword evidence="2" id="KW-0812">Transmembrane</keyword>
<gene>
    <name evidence="3" type="ORF">CC80DRAFT_487424</name>
</gene>
<protein>
    <recommendedName>
        <fullName evidence="5">Fibroin-3 related protein</fullName>
    </recommendedName>
</protein>
<dbReference type="InterPro" id="IPR037504">
    <property type="entry name" value="PSI_induc_2"/>
</dbReference>
<feature type="transmembrane region" description="Helical" evidence="2">
    <location>
        <begin position="32"/>
        <end position="50"/>
    </location>
</feature>
<feature type="region of interest" description="Disordered" evidence="1">
    <location>
        <begin position="218"/>
        <end position="427"/>
    </location>
</feature>
<keyword evidence="4" id="KW-1185">Reference proteome</keyword>
<dbReference type="OrthoDB" id="5401332at2759"/>
<feature type="compositionally biased region" description="Low complexity" evidence="1">
    <location>
        <begin position="321"/>
        <end position="334"/>
    </location>
</feature>
<feature type="compositionally biased region" description="Low complexity" evidence="1">
    <location>
        <begin position="218"/>
        <end position="237"/>
    </location>
</feature>
<name>A0A6A5UFA3_9PLEO</name>
<dbReference type="PANTHER" id="PTHR40018:SF1">
    <property type="entry name" value="[PSI+] INDUCTION PROTEIN 2"/>
    <property type="match status" value="1"/>
</dbReference>
<keyword evidence="2" id="KW-1133">Transmembrane helix</keyword>
<accession>A0A6A5UFA3</accession>